<name>A0A060CV92_ENTCA</name>
<evidence type="ECO:0000256" key="1">
    <source>
        <dbReference type="SAM" id="Coils"/>
    </source>
</evidence>
<protein>
    <submittedName>
        <fullName evidence="2">Replication protein RepB</fullName>
    </submittedName>
</protein>
<proteinExistence type="predicted"/>
<feature type="coiled-coil region" evidence="1">
    <location>
        <begin position="110"/>
        <end position="176"/>
    </location>
</feature>
<dbReference type="RefSeq" id="WP_013330755.1">
    <property type="nucleotide sequence ID" value="NZ_JADKZT010000013.1"/>
</dbReference>
<organism evidence="2">
    <name type="scientific">Enterococcus casseliflavus</name>
    <name type="common">Enterococcus flavescens</name>
    <dbReference type="NCBI Taxonomy" id="37734"/>
    <lineage>
        <taxon>Bacteria</taxon>
        <taxon>Bacillati</taxon>
        <taxon>Bacillota</taxon>
        <taxon>Bacilli</taxon>
        <taxon>Lactobacillales</taxon>
        <taxon>Enterococcaceae</taxon>
        <taxon>Enterococcus</taxon>
    </lineage>
</organism>
<sequence>MSENLKTIKELADELSVTKQNIQYHYQRLPKELQLKSSNGSNLINSKAEKIILGKVESGSKSNTKDQQISSKENFEDEKLDNPFINRLIKEVEYLRIDKDKIISTKDQQISSKDQQIEKLTNLLDQQQRLALQDKKLLEEYKEEINELKSLMVPLREDEKESVERKSNDIDKIKEEPHKKNKKWWHFGRM</sequence>
<reference evidence="2" key="1">
    <citation type="journal article" date="2014" name="Vet. Microbiol.">
        <title>First report of multiresistance gene cfr in Enterococcus species casseliflavus and gallinarum of swine origin.</title>
        <authorList>
            <person name="Liu Y."/>
            <person name="Wang Y."/>
            <person name="Dai L."/>
            <person name="Wu C."/>
            <person name="Shen J."/>
        </authorList>
    </citation>
    <scope>NUCLEOTIDE SEQUENCE</scope>
    <source>
        <strain evidence="2">En24</strain>
        <plasmid evidence="2">pEn24cfr</plasmid>
    </source>
</reference>
<keyword evidence="1" id="KW-0175">Coiled coil</keyword>
<gene>
    <name evidence="2" type="ORF">En24_008</name>
</gene>
<dbReference type="AlphaFoldDB" id="A0A060CV92"/>
<accession>A0A060CV92</accession>
<geneLocation type="plasmid" evidence="2">
    <name>pEn24cfr</name>
</geneLocation>
<evidence type="ECO:0000313" key="2">
    <source>
        <dbReference type="EMBL" id="AIA99222.1"/>
    </source>
</evidence>
<dbReference type="EMBL" id="KF792823">
    <property type="protein sequence ID" value="AIA99222.1"/>
    <property type="molecule type" value="Genomic_DNA"/>
</dbReference>
<keyword evidence="2" id="KW-0614">Plasmid</keyword>